<dbReference type="UniPathway" id="UPA00219"/>
<dbReference type="Proteomes" id="UP000006069">
    <property type="component" value="Unassembled WGS sequence"/>
</dbReference>
<dbReference type="Pfam" id="PF03734">
    <property type="entry name" value="YkuD"/>
    <property type="match status" value="1"/>
</dbReference>
<keyword evidence="11" id="KW-1185">Reference proteome</keyword>
<dbReference type="GO" id="GO:0008360">
    <property type="term" value="P:regulation of cell shape"/>
    <property type="evidence" value="ECO:0007669"/>
    <property type="project" value="UniProtKB-UniRule"/>
</dbReference>
<keyword evidence="2" id="KW-0808">Transferase</keyword>
<dbReference type="HOGENOM" id="CLU_022707_2_1_11"/>
<dbReference type="InterPro" id="IPR038054">
    <property type="entry name" value="LD_TPept-like_central_sf"/>
</dbReference>
<keyword evidence="8" id="KW-1133">Transmembrane helix</keyword>
<evidence type="ECO:0000256" key="6">
    <source>
        <dbReference type="PROSITE-ProRule" id="PRU01373"/>
    </source>
</evidence>
<accession>K0YLL0</accession>
<feature type="region of interest" description="Disordered" evidence="7">
    <location>
        <begin position="1"/>
        <end position="92"/>
    </location>
</feature>
<dbReference type="CDD" id="cd16913">
    <property type="entry name" value="YkuD_like"/>
    <property type="match status" value="1"/>
</dbReference>
<dbReference type="InterPro" id="IPR050979">
    <property type="entry name" value="LD-transpeptidase"/>
</dbReference>
<dbReference type="eggNOG" id="COG1376">
    <property type="taxonomic scope" value="Bacteria"/>
</dbReference>
<dbReference type="Gene3D" id="3.10.20.800">
    <property type="match status" value="1"/>
</dbReference>
<keyword evidence="4 6" id="KW-0573">Peptidoglycan synthesis</keyword>
<evidence type="ECO:0000256" key="1">
    <source>
        <dbReference type="ARBA" id="ARBA00004752"/>
    </source>
</evidence>
<feature type="compositionally biased region" description="Low complexity" evidence="7">
    <location>
        <begin position="64"/>
        <end position="77"/>
    </location>
</feature>
<dbReference type="GO" id="GO:0018104">
    <property type="term" value="P:peptidoglycan-protein cross-linking"/>
    <property type="evidence" value="ECO:0007669"/>
    <property type="project" value="TreeGrafter"/>
</dbReference>
<feature type="transmembrane region" description="Helical" evidence="8">
    <location>
        <begin position="101"/>
        <end position="128"/>
    </location>
</feature>
<dbReference type="SUPFAM" id="SSF141523">
    <property type="entry name" value="L,D-transpeptidase catalytic domain-like"/>
    <property type="match status" value="1"/>
</dbReference>
<dbReference type="RefSeq" id="WP_009139053.1">
    <property type="nucleotide sequence ID" value="NZ_JH815198.1"/>
</dbReference>
<dbReference type="GO" id="GO:0071972">
    <property type="term" value="F:peptidoglycan L,D-transpeptidase activity"/>
    <property type="evidence" value="ECO:0007669"/>
    <property type="project" value="TreeGrafter"/>
</dbReference>
<reference evidence="10 11" key="1">
    <citation type="submission" date="2012-08" db="EMBL/GenBank/DDBJ databases">
        <title>The Genome Sequence of Slackia piriformis YIT 12062.</title>
        <authorList>
            <consortium name="The Broad Institute Genome Sequencing Platform"/>
            <person name="Earl A."/>
            <person name="Ward D."/>
            <person name="Feldgarden M."/>
            <person name="Gevers D."/>
            <person name="Morotomi M."/>
            <person name="Walker B."/>
            <person name="Young S.K."/>
            <person name="Zeng Q."/>
            <person name="Gargeya S."/>
            <person name="Fitzgerald M."/>
            <person name="Haas B."/>
            <person name="Abouelleil A."/>
            <person name="Alvarado L."/>
            <person name="Arachchi H.M."/>
            <person name="Berlin A.M."/>
            <person name="Chapman S.B."/>
            <person name="Goldberg J."/>
            <person name="Griggs A."/>
            <person name="Gujja S."/>
            <person name="Hansen M."/>
            <person name="Howarth C."/>
            <person name="Imamovic A."/>
            <person name="Larimer J."/>
            <person name="McCowen C."/>
            <person name="Montmayeur A."/>
            <person name="Murphy C."/>
            <person name="Neiman D."/>
            <person name="Pearson M."/>
            <person name="Priest M."/>
            <person name="Roberts A."/>
            <person name="Saif S."/>
            <person name="Shea T."/>
            <person name="Sisk P."/>
            <person name="Sykes S."/>
            <person name="Wortman J."/>
            <person name="Nusbaum C."/>
            <person name="Birren B."/>
        </authorList>
    </citation>
    <scope>NUCLEOTIDE SEQUENCE [LARGE SCALE GENOMIC DNA]</scope>
    <source>
        <strain evidence="10 11">YIT 12062</strain>
    </source>
</reference>
<feature type="domain" description="L,D-TPase catalytic" evidence="9">
    <location>
        <begin position="435"/>
        <end position="567"/>
    </location>
</feature>
<dbReference type="GO" id="GO:0005576">
    <property type="term" value="C:extracellular region"/>
    <property type="evidence" value="ECO:0007669"/>
    <property type="project" value="TreeGrafter"/>
</dbReference>
<dbReference type="InParanoid" id="K0YLL0"/>
<keyword evidence="3 6" id="KW-0133">Cell shape</keyword>
<dbReference type="Pfam" id="PF12229">
    <property type="entry name" value="PG_binding_4"/>
    <property type="match status" value="1"/>
</dbReference>
<evidence type="ECO:0000259" key="9">
    <source>
        <dbReference type="PROSITE" id="PS52029"/>
    </source>
</evidence>
<dbReference type="PATRIC" id="fig|742818.3.peg.887"/>
<dbReference type="GO" id="GO:0016740">
    <property type="term" value="F:transferase activity"/>
    <property type="evidence" value="ECO:0007669"/>
    <property type="project" value="UniProtKB-KW"/>
</dbReference>
<dbReference type="SUPFAM" id="SSF143985">
    <property type="entry name" value="L,D-transpeptidase pre-catalytic domain-like"/>
    <property type="match status" value="1"/>
</dbReference>
<dbReference type="GO" id="GO:0071555">
    <property type="term" value="P:cell wall organization"/>
    <property type="evidence" value="ECO:0007669"/>
    <property type="project" value="UniProtKB-UniRule"/>
</dbReference>
<dbReference type="Gene3D" id="2.40.440.10">
    <property type="entry name" value="L,D-transpeptidase catalytic domain-like"/>
    <property type="match status" value="1"/>
</dbReference>
<keyword evidence="5 6" id="KW-0961">Cell wall biogenesis/degradation</keyword>
<evidence type="ECO:0000256" key="5">
    <source>
        <dbReference type="ARBA" id="ARBA00023316"/>
    </source>
</evidence>
<comment type="caution">
    <text evidence="10">The sequence shown here is derived from an EMBL/GenBank/DDBJ whole genome shotgun (WGS) entry which is preliminary data.</text>
</comment>
<dbReference type="PANTHER" id="PTHR30582:SF33">
    <property type="entry name" value="EXPORTED PROTEIN"/>
    <property type="match status" value="1"/>
</dbReference>
<evidence type="ECO:0000313" key="10">
    <source>
        <dbReference type="EMBL" id="EJZ84123.1"/>
    </source>
</evidence>
<dbReference type="PANTHER" id="PTHR30582">
    <property type="entry name" value="L,D-TRANSPEPTIDASE"/>
    <property type="match status" value="1"/>
</dbReference>
<sequence>MVGKKSDFQPSFEKGRRPNPQGPQSIPPQRGSHVAPSQARGGGRHAAGSFPESTVVMPRVEQGSFSSFNPASPSSAPQGAFKGAGAAAPSMPGKSSKKKTLFIALGAVVALLATVYIIGAVVFMGRFYPNTTMGSIDLSMKTAEEAASLLSSAEENYVLRVQGQGLDFSISSEDAGLGVDARAIVDSALSDTNPWLWPVSILLGHDAGSHLMATSDDEALVAYVRTQVDAFNESATPSEDACVSFDSDSSQYVVEQEVYGDQVSADAVVEQISQAMVSMADTLDLGEDVLIVPTVLSDDARLSSAAEKANAMIGCDVILKDSMNGTVMSEVTGSDVSAWIYFDENLEPALDESAMNAWVQEVAASFNTVGTTRTYTRPDGKTVTAEGGDYGWAVDADSLTASLKDAVLNATVGEITVPCSSTGNGYTKAGQDWGAYCDIDLTEQHAYYYDASGNLLWDAPIVSGKPNGEDDTPTGVYYLKNLQQNVSLRGSIDPATNEPEWDSPVDYWMPFVGNMVGLHDASWQPSSVFGNAEAYKTYGSHGCVNLSSDSAASLFGIIQIGDAVIVHW</sequence>
<feature type="active site" description="Proton donor/acceptor" evidence="6">
    <location>
        <position position="519"/>
    </location>
</feature>
<keyword evidence="8" id="KW-0812">Transmembrane</keyword>
<dbReference type="PROSITE" id="PS52029">
    <property type="entry name" value="LD_TPASE"/>
    <property type="match status" value="1"/>
</dbReference>
<evidence type="ECO:0000256" key="7">
    <source>
        <dbReference type="SAM" id="MobiDB-lite"/>
    </source>
</evidence>
<evidence type="ECO:0000256" key="2">
    <source>
        <dbReference type="ARBA" id="ARBA00022679"/>
    </source>
</evidence>
<dbReference type="InterPro" id="IPR022029">
    <property type="entry name" value="YoaR-like_PG-bd"/>
</dbReference>
<dbReference type="AlphaFoldDB" id="K0YLL0"/>
<keyword evidence="8" id="KW-0472">Membrane</keyword>
<name>K0YLL0_9ACTN</name>
<evidence type="ECO:0000256" key="8">
    <source>
        <dbReference type="SAM" id="Phobius"/>
    </source>
</evidence>
<proteinExistence type="predicted"/>
<organism evidence="10 11">
    <name type="scientific">Slackia piriformis YIT 12062</name>
    <dbReference type="NCBI Taxonomy" id="742818"/>
    <lineage>
        <taxon>Bacteria</taxon>
        <taxon>Bacillati</taxon>
        <taxon>Actinomycetota</taxon>
        <taxon>Coriobacteriia</taxon>
        <taxon>Eggerthellales</taxon>
        <taxon>Eggerthellaceae</taxon>
        <taxon>Slackia</taxon>
    </lineage>
</organism>
<evidence type="ECO:0000313" key="11">
    <source>
        <dbReference type="Proteomes" id="UP000006069"/>
    </source>
</evidence>
<protein>
    <recommendedName>
        <fullName evidence="9">L,D-TPase catalytic domain-containing protein</fullName>
    </recommendedName>
</protein>
<dbReference type="InterPro" id="IPR005490">
    <property type="entry name" value="LD_TPept_cat_dom"/>
</dbReference>
<dbReference type="InterPro" id="IPR038063">
    <property type="entry name" value="Transpep_catalytic_dom"/>
</dbReference>
<gene>
    <name evidence="10" type="ORF">HMPREF9451_00833</name>
</gene>
<evidence type="ECO:0000256" key="4">
    <source>
        <dbReference type="ARBA" id="ARBA00022984"/>
    </source>
</evidence>
<dbReference type="EMBL" id="ADMD01000006">
    <property type="protein sequence ID" value="EJZ84123.1"/>
    <property type="molecule type" value="Genomic_DNA"/>
</dbReference>
<evidence type="ECO:0000256" key="3">
    <source>
        <dbReference type="ARBA" id="ARBA00022960"/>
    </source>
</evidence>
<feature type="active site" description="Nucleophile" evidence="6">
    <location>
        <position position="543"/>
    </location>
</feature>
<comment type="pathway">
    <text evidence="1 6">Cell wall biogenesis; peptidoglycan biosynthesis.</text>
</comment>